<accession>A0ABQ9WA07</accession>
<keyword evidence="3" id="KW-1185">Reference proteome</keyword>
<evidence type="ECO:0000313" key="2">
    <source>
        <dbReference type="EMBL" id="KAK2118441.1"/>
    </source>
</evidence>
<feature type="compositionally biased region" description="Polar residues" evidence="1">
    <location>
        <begin position="80"/>
        <end position="104"/>
    </location>
</feature>
<sequence>MPGSMKTARAIRYAKQHENSLASMPTTMRIQPKSDASPEPCRKPVPASTPSGTRRLAQPAHPAVQEGWPSQHTQHHEDSQGQPEFTASCGQTEPVSMPSTTRTE</sequence>
<organism evidence="2 3">
    <name type="scientific">Saguinus oedipus</name>
    <name type="common">Cotton-top tamarin</name>
    <name type="synonym">Oedipomidas oedipus</name>
    <dbReference type="NCBI Taxonomy" id="9490"/>
    <lineage>
        <taxon>Eukaryota</taxon>
        <taxon>Metazoa</taxon>
        <taxon>Chordata</taxon>
        <taxon>Craniata</taxon>
        <taxon>Vertebrata</taxon>
        <taxon>Euteleostomi</taxon>
        <taxon>Mammalia</taxon>
        <taxon>Eutheria</taxon>
        <taxon>Euarchontoglires</taxon>
        <taxon>Primates</taxon>
        <taxon>Haplorrhini</taxon>
        <taxon>Platyrrhini</taxon>
        <taxon>Cebidae</taxon>
        <taxon>Callitrichinae</taxon>
        <taxon>Saguinus</taxon>
    </lineage>
</organism>
<name>A0ABQ9WA07_SAGOE</name>
<reference evidence="2 3" key="1">
    <citation type="submission" date="2023-05" db="EMBL/GenBank/DDBJ databases">
        <title>B98-5 Cell Line De Novo Hybrid Assembly: An Optical Mapping Approach.</title>
        <authorList>
            <person name="Kananen K."/>
            <person name="Auerbach J.A."/>
            <person name="Kautto E."/>
            <person name="Blachly J.S."/>
        </authorList>
    </citation>
    <scope>NUCLEOTIDE SEQUENCE [LARGE SCALE GENOMIC DNA]</scope>
    <source>
        <strain evidence="2">B95-8</strain>
        <tissue evidence="2">Cell line</tissue>
    </source>
</reference>
<evidence type="ECO:0000313" key="3">
    <source>
        <dbReference type="Proteomes" id="UP001266305"/>
    </source>
</evidence>
<feature type="region of interest" description="Disordered" evidence="1">
    <location>
        <begin position="1"/>
        <end position="104"/>
    </location>
</feature>
<feature type="compositionally biased region" description="Polar residues" evidence="1">
    <location>
        <begin position="19"/>
        <end position="29"/>
    </location>
</feature>
<comment type="caution">
    <text evidence="2">The sequence shown here is derived from an EMBL/GenBank/DDBJ whole genome shotgun (WGS) entry which is preliminary data.</text>
</comment>
<evidence type="ECO:0000256" key="1">
    <source>
        <dbReference type="SAM" id="MobiDB-lite"/>
    </source>
</evidence>
<gene>
    <name evidence="2" type="ORF">P7K49_005328</name>
</gene>
<protein>
    <submittedName>
        <fullName evidence="2">Uncharacterized protein</fullName>
    </submittedName>
</protein>
<dbReference type="Proteomes" id="UP001266305">
    <property type="component" value="Unassembled WGS sequence"/>
</dbReference>
<dbReference type="EMBL" id="JASSZA010000002">
    <property type="protein sequence ID" value="KAK2118441.1"/>
    <property type="molecule type" value="Genomic_DNA"/>
</dbReference>
<proteinExistence type="predicted"/>